<dbReference type="PROSITE" id="PS51918">
    <property type="entry name" value="RADICAL_SAM"/>
    <property type="match status" value="1"/>
</dbReference>
<protein>
    <recommendedName>
        <fullName evidence="6">Radical SAM core domain-containing protein</fullName>
    </recommendedName>
</protein>
<evidence type="ECO:0000256" key="4">
    <source>
        <dbReference type="ARBA" id="ARBA00023004"/>
    </source>
</evidence>
<keyword evidence="5" id="KW-0411">Iron-sulfur</keyword>
<dbReference type="Gene3D" id="3.80.30.20">
    <property type="entry name" value="tm_1862 like domain"/>
    <property type="match status" value="1"/>
</dbReference>
<dbReference type="EMBL" id="JAGGLG010000009">
    <property type="protein sequence ID" value="MBP2018055.1"/>
    <property type="molecule type" value="Genomic_DNA"/>
</dbReference>
<evidence type="ECO:0000256" key="2">
    <source>
        <dbReference type="ARBA" id="ARBA00022691"/>
    </source>
</evidence>
<dbReference type="InterPro" id="IPR007197">
    <property type="entry name" value="rSAM"/>
</dbReference>
<evidence type="ECO:0000256" key="5">
    <source>
        <dbReference type="ARBA" id="ARBA00023014"/>
    </source>
</evidence>
<sequence length="753" mass="84727">MTATSVPTLLLYPPVTDPTSGYHSLSYLEAYARKHGHRDIRIIDTNIEALDFLAQPHQVEKLIDHARSIREQLGARDQLTGEEQIAYFHSWMAQFLEADAPSRAMAVLRDPERFYDYAQYERAVQHLLFWFRCLSLYGFPGQFEDGFAAGGRVWINPYALCDLTDWQVLERMARPFAPYLEERLSPIVKGSTYRCIGINVSYTHQMPYALWLGHWLRAQAPDAFLIMGGTAVSDYWKYMLDRDRYWDLFADVDATVVGEGESAFVHILDSLAEGCVPGPAPNVLLNPRHAAGEPPPAAMPIRYEPLNELPTPEFRSLPMAKYLSPEPFVYYSPSRGCYWNRCTFCDYGLNFDSPTSPWRTSPVARIMEDLRALSREAKFIYFSVDVLAPATLLELARQIVNEGLDIRWGAEIRLEKYWSPERCALLKQSGCVAVSVGFESGSRRILELIDKGTVPEQVAVTIRNFAEAGIGVQMMGFTGFPGETFDEAMESVRFLREHHRYWTLAGLGGFVLTPGAIVARHPERFGISAARPFVGDDIAASLYYEEPAQSALSEAQRNELEAAKRSLTRAQFDRPFLGGIDTPHTMMYHDRYGTSLFDRIAQPSAEELAPDTPLVLNGKLVTEVCGFAPDRLLRSTKEYVAEAMRRGVALTHRQLIRHLRSRTVAKEPHRRHFFLRHDGGFMPLPTPLLGLLEAVDRFGTLGGVRRSLGEERWSTYKPLLVYALRLHLVTAGRPAGEAATSTATAEPTATSTA</sequence>
<reference evidence="7 8" key="1">
    <citation type="submission" date="2021-03" db="EMBL/GenBank/DDBJ databases">
        <title>Genomic Encyclopedia of Type Strains, Phase IV (KMG-IV): sequencing the most valuable type-strain genomes for metagenomic binning, comparative biology and taxonomic classification.</title>
        <authorList>
            <person name="Goeker M."/>
        </authorList>
    </citation>
    <scope>NUCLEOTIDE SEQUENCE [LARGE SCALE GENOMIC DNA]</scope>
    <source>
        <strain evidence="7 8">DSM 27138</strain>
    </source>
</reference>
<organism evidence="7 8">
    <name type="scientific">Symbiobacterium terraclitae</name>
    <dbReference type="NCBI Taxonomy" id="557451"/>
    <lineage>
        <taxon>Bacteria</taxon>
        <taxon>Bacillati</taxon>
        <taxon>Bacillota</taxon>
        <taxon>Clostridia</taxon>
        <taxon>Eubacteriales</taxon>
        <taxon>Symbiobacteriaceae</taxon>
        <taxon>Symbiobacterium</taxon>
    </lineage>
</organism>
<keyword evidence="2" id="KW-0949">S-adenosyl-L-methionine</keyword>
<gene>
    <name evidence="7" type="ORF">J2Z79_001454</name>
</gene>
<comment type="cofactor">
    <cofactor evidence="1">
        <name>[4Fe-4S] cluster</name>
        <dbReference type="ChEBI" id="CHEBI:49883"/>
    </cofactor>
</comment>
<evidence type="ECO:0000313" key="8">
    <source>
        <dbReference type="Proteomes" id="UP001519289"/>
    </source>
</evidence>
<keyword evidence="8" id="KW-1185">Reference proteome</keyword>
<keyword evidence="3" id="KW-0479">Metal-binding</keyword>
<evidence type="ECO:0000313" key="7">
    <source>
        <dbReference type="EMBL" id="MBP2018055.1"/>
    </source>
</evidence>
<evidence type="ECO:0000256" key="3">
    <source>
        <dbReference type="ARBA" id="ARBA00022723"/>
    </source>
</evidence>
<name>A0ABS4JRB5_9FIRM</name>
<dbReference type="InterPro" id="IPR051198">
    <property type="entry name" value="BchE-like"/>
</dbReference>
<evidence type="ECO:0000259" key="6">
    <source>
        <dbReference type="PROSITE" id="PS51918"/>
    </source>
</evidence>
<feature type="domain" description="Radical SAM core" evidence="6">
    <location>
        <begin position="323"/>
        <end position="570"/>
    </location>
</feature>
<dbReference type="InterPro" id="IPR006638">
    <property type="entry name" value="Elp3/MiaA/NifB-like_rSAM"/>
</dbReference>
<dbReference type="SUPFAM" id="SSF102114">
    <property type="entry name" value="Radical SAM enzymes"/>
    <property type="match status" value="1"/>
</dbReference>
<dbReference type="RefSeq" id="WP_209466191.1">
    <property type="nucleotide sequence ID" value="NZ_JAGGLG010000009.1"/>
</dbReference>
<proteinExistence type="predicted"/>
<comment type="caution">
    <text evidence="7">The sequence shown here is derived from an EMBL/GenBank/DDBJ whole genome shotgun (WGS) entry which is preliminary data.</text>
</comment>
<dbReference type="SFLD" id="SFLDS00029">
    <property type="entry name" value="Radical_SAM"/>
    <property type="match status" value="1"/>
</dbReference>
<dbReference type="SFLD" id="SFLDG01082">
    <property type="entry name" value="B12-binding_domain_containing"/>
    <property type="match status" value="1"/>
</dbReference>
<keyword evidence="4" id="KW-0408">Iron</keyword>
<accession>A0ABS4JRB5</accession>
<dbReference type="InterPro" id="IPR023404">
    <property type="entry name" value="rSAM_horseshoe"/>
</dbReference>
<dbReference type="Gene3D" id="3.40.50.280">
    <property type="entry name" value="Cobalamin-binding domain"/>
    <property type="match status" value="1"/>
</dbReference>
<dbReference type="Proteomes" id="UP001519289">
    <property type="component" value="Unassembled WGS sequence"/>
</dbReference>
<dbReference type="PANTHER" id="PTHR43409:SF7">
    <property type="entry name" value="BLL1977 PROTEIN"/>
    <property type="match status" value="1"/>
</dbReference>
<evidence type="ECO:0000256" key="1">
    <source>
        <dbReference type="ARBA" id="ARBA00001966"/>
    </source>
</evidence>
<dbReference type="InterPro" id="IPR058240">
    <property type="entry name" value="rSAM_sf"/>
</dbReference>
<dbReference type="PANTHER" id="PTHR43409">
    <property type="entry name" value="ANAEROBIC MAGNESIUM-PROTOPORPHYRIN IX MONOMETHYL ESTER CYCLASE-RELATED"/>
    <property type="match status" value="1"/>
</dbReference>
<dbReference type="SMART" id="SM00729">
    <property type="entry name" value="Elp3"/>
    <property type="match status" value="1"/>
</dbReference>
<dbReference type="Pfam" id="PF04055">
    <property type="entry name" value="Radical_SAM"/>
    <property type="match status" value="1"/>
</dbReference>